<dbReference type="EMBL" id="BEXA01000010">
    <property type="protein sequence ID" value="GAY74376.1"/>
    <property type="molecule type" value="Genomic_DNA"/>
</dbReference>
<dbReference type="InterPro" id="IPR050194">
    <property type="entry name" value="Glycosyltransferase_grp1"/>
</dbReference>
<gene>
    <name evidence="3" type="ORF">NBRC111893_2522</name>
</gene>
<evidence type="ECO:0000313" key="3">
    <source>
        <dbReference type="EMBL" id="GAY74376.1"/>
    </source>
</evidence>
<comment type="caution">
    <text evidence="3">The sequence shown here is derived from an EMBL/GenBank/DDBJ whole genome shotgun (WGS) entry which is preliminary data.</text>
</comment>
<dbReference type="GO" id="GO:0016758">
    <property type="term" value="F:hexosyltransferase activity"/>
    <property type="evidence" value="ECO:0007669"/>
    <property type="project" value="TreeGrafter"/>
</dbReference>
<proteinExistence type="predicted"/>
<name>A0A401FPY6_9LACO</name>
<dbReference type="InterPro" id="IPR001296">
    <property type="entry name" value="Glyco_trans_1"/>
</dbReference>
<dbReference type="AlphaFoldDB" id="A0A401FPY6"/>
<keyword evidence="4" id="KW-1185">Reference proteome</keyword>
<feature type="domain" description="Glycosyltransferase subfamily 4-like N-terminal" evidence="2">
    <location>
        <begin position="9"/>
        <end position="86"/>
    </location>
</feature>
<feature type="domain" description="Glycosyl transferase family 1" evidence="1">
    <location>
        <begin position="93"/>
        <end position="213"/>
    </location>
</feature>
<keyword evidence="3" id="KW-0808">Transferase</keyword>
<dbReference type="Gene3D" id="3.40.50.2000">
    <property type="entry name" value="Glycogen Phosphorylase B"/>
    <property type="match status" value="2"/>
</dbReference>
<evidence type="ECO:0000259" key="1">
    <source>
        <dbReference type="Pfam" id="PF00534"/>
    </source>
</evidence>
<dbReference type="Pfam" id="PF00534">
    <property type="entry name" value="Glycos_transf_1"/>
    <property type="match status" value="1"/>
</dbReference>
<accession>A0A401FPY6</accession>
<dbReference type="PANTHER" id="PTHR45947:SF3">
    <property type="entry name" value="SULFOQUINOVOSYL TRANSFERASE SQD2"/>
    <property type="match status" value="1"/>
</dbReference>
<dbReference type="SUPFAM" id="SSF53756">
    <property type="entry name" value="UDP-Glycosyltransferase/glycogen phosphorylase"/>
    <property type="match status" value="1"/>
</dbReference>
<protein>
    <submittedName>
        <fullName evidence="3">Glycosyltransferase LafA</fullName>
    </submittedName>
</protein>
<evidence type="ECO:0000259" key="2">
    <source>
        <dbReference type="Pfam" id="PF13439"/>
    </source>
</evidence>
<dbReference type="InterPro" id="IPR028098">
    <property type="entry name" value="Glyco_trans_4-like_N"/>
</dbReference>
<dbReference type="PANTHER" id="PTHR45947">
    <property type="entry name" value="SULFOQUINOVOSYL TRANSFERASE SQD2"/>
    <property type="match status" value="1"/>
</dbReference>
<reference evidence="3 4" key="1">
    <citation type="submission" date="2017-11" db="EMBL/GenBank/DDBJ databases">
        <title>Draft Genome Sequence of Lactobacillus curieae NBRC 111893 isolated from Koso, a Japanese sugar-Vegetable Fermented Beverage.</title>
        <authorList>
            <person name="Chiou T.Y."/>
            <person name="Oshima K."/>
            <person name="Suda W."/>
            <person name="Hattori M."/>
            <person name="Takahashi T."/>
        </authorList>
    </citation>
    <scope>NUCLEOTIDE SEQUENCE [LARGE SCALE GENOMIC DNA]</scope>
    <source>
        <strain evidence="3 4">NBRC111893</strain>
    </source>
</reference>
<dbReference type="Proteomes" id="UP000286974">
    <property type="component" value="Unassembled WGS sequence"/>
</dbReference>
<dbReference type="Pfam" id="PF13439">
    <property type="entry name" value="Glyco_transf_4"/>
    <property type="match status" value="1"/>
</dbReference>
<organism evidence="3 4">
    <name type="scientific">Lentilactobacillus kosonis</name>
    <dbReference type="NCBI Taxonomy" id="2810561"/>
    <lineage>
        <taxon>Bacteria</taxon>
        <taxon>Bacillati</taxon>
        <taxon>Bacillota</taxon>
        <taxon>Bacilli</taxon>
        <taxon>Lactobacillales</taxon>
        <taxon>Lactobacillaceae</taxon>
        <taxon>Lentilactobacillus</taxon>
    </lineage>
</organism>
<sequence length="298" mass="33347">MGMIGKFVARNLNIPCVHTYHTMYEDYLHYVANGRLLRPVHVKEGTLAFCHNLNGVITPSDRVLDTLTDYGVKSDMRIIPTGIDVDKFNQPVQKNIRDAYQIGKKTPLILTLSRLAFEKDIDHVISLLPQISESMSDVKMMIVGDGPAKDSLKNQVKEMNLTDRVIFTGEISNDEVNAFYQAADVFVSTSTSESQGLTYIEAMAAGLPVIVRSSDYTDGLLDSRSLGQTFNTDDEFISIVSKYLAEPINRSDHFVAQTLANKLHEISAHTFGNRVIDFYRDMRVNQELDGTSSLNTLE</sequence>
<evidence type="ECO:0000313" key="4">
    <source>
        <dbReference type="Proteomes" id="UP000286974"/>
    </source>
</evidence>